<keyword evidence="2" id="KW-0175">Coiled coil</keyword>
<evidence type="ECO:0000256" key="1">
    <source>
        <dbReference type="ARBA" id="ARBA00005965"/>
    </source>
</evidence>
<dbReference type="InterPro" id="IPR007243">
    <property type="entry name" value="Atg6/Beclin"/>
</dbReference>
<reference evidence="4" key="1">
    <citation type="submission" date="2021-09" db="EMBL/GenBank/DDBJ databases">
        <authorList>
            <consortium name="AG Swart"/>
            <person name="Singh M."/>
            <person name="Singh A."/>
            <person name="Seah K."/>
            <person name="Emmerich C."/>
        </authorList>
    </citation>
    <scope>NUCLEOTIDE SEQUENCE</scope>
    <source>
        <strain evidence="4">ATCC30299</strain>
    </source>
</reference>
<evidence type="ECO:0000313" key="4">
    <source>
        <dbReference type="EMBL" id="CAG9318323.1"/>
    </source>
</evidence>
<dbReference type="GO" id="GO:0030674">
    <property type="term" value="F:protein-macromolecule adaptor activity"/>
    <property type="evidence" value="ECO:0007669"/>
    <property type="project" value="TreeGrafter"/>
</dbReference>
<dbReference type="Pfam" id="PF04111">
    <property type="entry name" value="APG6"/>
    <property type="match status" value="1"/>
</dbReference>
<protein>
    <recommendedName>
        <fullName evidence="3">Atg6 BARA domain-containing protein</fullName>
    </recommendedName>
</protein>
<name>A0AAU9IX93_9CILI</name>
<dbReference type="AlphaFoldDB" id="A0AAU9IX93"/>
<dbReference type="GO" id="GO:0043548">
    <property type="term" value="F:phosphatidylinositol 3-kinase binding"/>
    <property type="evidence" value="ECO:0007669"/>
    <property type="project" value="TreeGrafter"/>
</dbReference>
<dbReference type="GO" id="GO:0045324">
    <property type="term" value="P:late endosome to vacuole transport"/>
    <property type="evidence" value="ECO:0007669"/>
    <property type="project" value="TreeGrafter"/>
</dbReference>
<dbReference type="PANTHER" id="PTHR12768:SF4">
    <property type="entry name" value="BECLIN-1"/>
    <property type="match status" value="1"/>
</dbReference>
<dbReference type="GO" id="GO:0034271">
    <property type="term" value="C:phosphatidylinositol 3-kinase complex, class III, type I"/>
    <property type="evidence" value="ECO:0007669"/>
    <property type="project" value="TreeGrafter"/>
</dbReference>
<evidence type="ECO:0000259" key="3">
    <source>
        <dbReference type="Pfam" id="PF04111"/>
    </source>
</evidence>
<dbReference type="GO" id="GO:0000407">
    <property type="term" value="C:phagophore assembly site"/>
    <property type="evidence" value="ECO:0007669"/>
    <property type="project" value="TreeGrafter"/>
</dbReference>
<accession>A0AAU9IX93</accession>
<dbReference type="Proteomes" id="UP001162131">
    <property type="component" value="Unassembled WGS sequence"/>
</dbReference>
<feature type="domain" description="Atg6 BARA" evidence="3">
    <location>
        <begin position="184"/>
        <end position="352"/>
    </location>
</feature>
<dbReference type="GO" id="GO:0000045">
    <property type="term" value="P:autophagosome assembly"/>
    <property type="evidence" value="ECO:0007669"/>
    <property type="project" value="TreeGrafter"/>
</dbReference>
<feature type="coiled-coil region" evidence="2">
    <location>
        <begin position="63"/>
        <end position="187"/>
    </location>
</feature>
<dbReference type="EMBL" id="CAJZBQ010000020">
    <property type="protein sequence ID" value="CAG9318323.1"/>
    <property type="molecule type" value="Genomic_DNA"/>
</dbReference>
<dbReference type="InterPro" id="IPR040455">
    <property type="entry name" value="Atg6_BARA"/>
</dbReference>
<dbReference type="GO" id="GO:0006995">
    <property type="term" value="P:cellular response to nitrogen starvation"/>
    <property type="evidence" value="ECO:0007669"/>
    <property type="project" value="TreeGrafter"/>
</dbReference>
<gene>
    <name evidence="4" type="ORF">BSTOLATCC_MIC20797</name>
</gene>
<comment type="caution">
    <text evidence="4">The sequence shown here is derived from an EMBL/GenBank/DDBJ whole genome shotgun (WGS) entry which is preliminary data.</text>
</comment>
<keyword evidence="5" id="KW-1185">Reference proteome</keyword>
<proteinExistence type="inferred from homology"/>
<comment type="similarity">
    <text evidence="1">Belongs to the beclin family.</text>
</comment>
<dbReference type="Gene3D" id="1.10.418.40">
    <property type="entry name" value="Autophagy protein 6/Beclin 1"/>
    <property type="match status" value="1"/>
</dbReference>
<dbReference type="PANTHER" id="PTHR12768">
    <property type="entry name" value="BECLIN 1"/>
    <property type="match status" value="1"/>
</dbReference>
<organism evidence="4 5">
    <name type="scientific">Blepharisma stoltei</name>
    <dbReference type="NCBI Taxonomy" id="1481888"/>
    <lineage>
        <taxon>Eukaryota</taxon>
        <taxon>Sar</taxon>
        <taxon>Alveolata</taxon>
        <taxon>Ciliophora</taxon>
        <taxon>Postciliodesmatophora</taxon>
        <taxon>Heterotrichea</taxon>
        <taxon>Heterotrichida</taxon>
        <taxon>Blepharismidae</taxon>
        <taxon>Blepharisma</taxon>
    </lineage>
</organism>
<evidence type="ECO:0000313" key="5">
    <source>
        <dbReference type="Proteomes" id="UP001162131"/>
    </source>
</evidence>
<dbReference type="GO" id="GO:0000423">
    <property type="term" value="P:mitophagy"/>
    <property type="evidence" value="ECO:0007669"/>
    <property type="project" value="TreeGrafter"/>
</dbReference>
<dbReference type="InterPro" id="IPR038274">
    <property type="entry name" value="Atg6/Beclin_C_sf"/>
</dbReference>
<dbReference type="GO" id="GO:0034272">
    <property type="term" value="C:phosphatidylinositol 3-kinase complex, class III, type II"/>
    <property type="evidence" value="ECO:0007669"/>
    <property type="project" value="TreeGrafter"/>
</dbReference>
<sequence>MSEFKTNCYECKHPISIQGCDGPLIDSNDIQNLDASLYEDVMKTDRILELASSDTQDTQVLCMNCLNQLISSLQKRIQEENDTKLLLENQLEIFSQQLEEDSSEDSTEEQIEELKSKIMEYKLEIKAQNNEFKSVQKDLNELVQKEQEFWKEASALEIKLLDFEESNAEVAQRMKIAEEELSLLNRINVLNEIFYISSENQFGTISGLRLGRLDSEIVSWEEINAAWGQCVLLLSTLSRIKGFKSAQCNLYPLGSFSRIAPVHDDSNRFELFCSDTAFAKMIGRFNTAQQYYLDCLLELSLLMETEDQGLSLPYKIENHKIGQIPIKLDIGNKENWTRALRFMLQNLKYLLLRCIRD</sequence>
<evidence type="ECO:0000256" key="2">
    <source>
        <dbReference type="SAM" id="Coils"/>
    </source>
</evidence>